<dbReference type="PANTHER" id="PTHR41259">
    <property type="entry name" value="DOUBLE-STRAND BREAK REPAIR RAD50 ATPASE, PUTATIVE-RELATED"/>
    <property type="match status" value="1"/>
</dbReference>
<feature type="domain" description="Rad50/SbcC-type AAA" evidence="2">
    <location>
        <begin position="5"/>
        <end position="266"/>
    </location>
</feature>
<organism evidence="3 5">
    <name type="scientific">Xanthobacter flavus</name>
    <dbReference type="NCBI Taxonomy" id="281"/>
    <lineage>
        <taxon>Bacteria</taxon>
        <taxon>Pseudomonadati</taxon>
        <taxon>Pseudomonadota</taxon>
        <taxon>Alphaproteobacteria</taxon>
        <taxon>Hyphomicrobiales</taxon>
        <taxon>Xanthobacteraceae</taxon>
        <taxon>Xanthobacter</taxon>
    </lineage>
</organism>
<dbReference type="Proteomes" id="UP001144397">
    <property type="component" value="Unassembled WGS sequence"/>
</dbReference>
<dbReference type="GeneID" id="95765710"/>
<dbReference type="InterPro" id="IPR038729">
    <property type="entry name" value="Rad50/SbcC_AAA"/>
</dbReference>
<dbReference type="PANTHER" id="PTHR41259:SF1">
    <property type="entry name" value="DOUBLE-STRAND BREAK REPAIR RAD50 ATPASE, PUTATIVE-RELATED"/>
    <property type="match status" value="1"/>
</dbReference>
<protein>
    <submittedName>
        <fullName evidence="3">GTP-binding protein</fullName>
    </submittedName>
</protein>
<dbReference type="Pfam" id="PF13476">
    <property type="entry name" value="AAA_23"/>
    <property type="match status" value="1"/>
</dbReference>
<evidence type="ECO:0000313" key="3">
    <source>
        <dbReference type="EMBL" id="GLI25262.1"/>
    </source>
</evidence>
<evidence type="ECO:0000313" key="6">
    <source>
        <dbReference type="Proteomes" id="UP001245370"/>
    </source>
</evidence>
<dbReference type="GO" id="GO:0006302">
    <property type="term" value="P:double-strand break repair"/>
    <property type="evidence" value="ECO:0007669"/>
    <property type="project" value="InterPro"/>
</dbReference>
<reference evidence="3" key="1">
    <citation type="submission" date="2022-12" db="EMBL/GenBank/DDBJ databases">
        <title>Reference genome sequencing for broad-spectrum identification of bacterial and archaeal isolates by mass spectrometry.</title>
        <authorList>
            <person name="Sekiguchi Y."/>
            <person name="Tourlousse D.M."/>
        </authorList>
    </citation>
    <scope>NUCLEOTIDE SEQUENCE</scope>
    <source>
        <strain evidence="3">301</strain>
    </source>
</reference>
<evidence type="ECO:0000313" key="5">
    <source>
        <dbReference type="Proteomes" id="UP001144397"/>
    </source>
</evidence>
<feature type="coiled-coil region" evidence="1">
    <location>
        <begin position="677"/>
        <end position="744"/>
    </location>
</feature>
<dbReference type="RefSeq" id="WP_281809935.1">
    <property type="nucleotide sequence ID" value="NZ_BSDO01000013.1"/>
</dbReference>
<gene>
    <name evidence="4" type="ORF">GGQ86_005198</name>
    <name evidence="3" type="ORF">XFLAVUS301_49360</name>
</gene>
<reference evidence="4 6" key="2">
    <citation type="submission" date="2023-07" db="EMBL/GenBank/DDBJ databases">
        <title>Genomic Encyclopedia of Type Strains, Phase IV (KMG-IV): sequencing the most valuable type-strain genomes for metagenomic binning, comparative biology and taxonomic classification.</title>
        <authorList>
            <person name="Goeker M."/>
        </authorList>
    </citation>
    <scope>NUCLEOTIDE SEQUENCE [LARGE SCALE GENOMIC DNA]</scope>
    <source>
        <strain evidence="4 6">DSM 338</strain>
    </source>
</reference>
<sequence>MRVRRLRIENFRKFRAPVVVDGFTDGLNLVCEPNETGKSTVLDALRAALFERHSAKSDRIRSFRPQGDEVAPSVELAFDVNGEEWRLTKRFLLSPSVTLEGPEGRFASDAAEEKLQGLLGFARAGNRGADDDSRGALGLLWVEQGQSFLLGSPGETARRTLEEALAGEIGAVTGGRRAKAVVAQVEKALEDFLTPGGKPTKRLKQAMEVADSARAAATERARELEQFEGVLEQLEYKRNERRRLVRDIEDPQTDADLKKLDEDIARARAAGQALEITTLAVREQSARRSTLEERRAGRDKLAVQLQAAETKVAGAAEAVSTHAEVIGRVRASERTAALALETARSALREAEIKRDQSVAERAAAERRLALASAFARLDRAEAHAAHIREREARIAASRMDAAAMDRLRQLEDAESAARAQAEAGAATLTVTLEPGAPQILLDGAPLAEGAIRLSRPRSLSIPGVGTIAFAPPPSGEPALARLRAARRDLADFLASVGHDTPQAARTAGRARAIDEAELLGLRTRLKAECPADAALGIPAGLDPLRGALAGVERPAPETKDAAFPAADVETPYRAARAAETEAAARREAALESLKAGELKEVALAAALERAEAERARLAADLAADRSALSDADLEAALEEARAAEARALVDCDTARRAAEGLDADGFIRRRDTLRKKRDTLQSQLPELAGAVARLEEQARTLGGEGPASRKAAADEEAEAAAAALARLRSEADTLALLLKVLKEAQQDAARRYLAPVTRRIEPYVRRLLPSASLSFGEDLKPQLLTRAGREEAADMLSKGTQEQIAILTRLAFADLLIDKGQPASLVLDDALVFADDDRFDTMMEILAEASGRMQVLVLSCRASAYRALSATRLSIRPA</sequence>
<evidence type="ECO:0000259" key="2">
    <source>
        <dbReference type="Pfam" id="PF13476"/>
    </source>
</evidence>
<evidence type="ECO:0000313" key="4">
    <source>
        <dbReference type="EMBL" id="MDR6336695.1"/>
    </source>
</evidence>
<dbReference type="EMBL" id="JAVDPY010000015">
    <property type="protein sequence ID" value="MDR6336695.1"/>
    <property type="molecule type" value="Genomic_DNA"/>
</dbReference>
<dbReference type="SUPFAM" id="SSF52540">
    <property type="entry name" value="P-loop containing nucleoside triphosphate hydrolases"/>
    <property type="match status" value="1"/>
</dbReference>
<dbReference type="GO" id="GO:0016887">
    <property type="term" value="F:ATP hydrolysis activity"/>
    <property type="evidence" value="ECO:0007669"/>
    <property type="project" value="InterPro"/>
</dbReference>
<accession>A0A9W6FP79</accession>
<proteinExistence type="predicted"/>
<dbReference type="EMBL" id="BSDO01000013">
    <property type="protein sequence ID" value="GLI25262.1"/>
    <property type="molecule type" value="Genomic_DNA"/>
</dbReference>
<keyword evidence="6" id="KW-1185">Reference proteome</keyword>
<name>A0A9W6FP79_XANFL</name>
<evidence type="ECO:0000256" key="1">
    <source>
        <dbReference type="SAM" id="Coils"/>
    </source>
</evidence>
<dbReference type="InterPro" id="IPR027417">
    <property type="entry name" value="P-loop_NTPase"/>
</dbReference>
<comment type="caution">
    <text evidence="3">The sequence shown here is derived from an EMBL/GenBank/DDBJ whole genome shotgun (WGS) entry which is preliminary data.</text>
</comment>
<dbReference type="AlphaFoldDB" id="A0A9W6FP79"/>
<feature type="coiled-coil region" evidence="1">
    <location>
        <begin position="340"/>
        <end position="367"/>
    </location>
</feature>
<dbReference type="Proteomes" id="UP001245370">
    <property type="component" value="Unassembled WGS sequence"/>
</dbReference>
<keyword evidence="1" id="KW-0175">Coiled coil</keyword>
<dbReference type="Gene3D" id="3.40.50.300">
    <property type="entry name" value="P-loop containing nucleotide triphosphate hydrolases"/>
    <property type="match status" value="2"/>
</dbReference>